<sequence length="170" mass="18692">MRIVETKKNSSQPLTPAELQFTELYENRSFRVPEPLSLFVEFWHAQLAGYGGYYTDEIYGVANHNLYEEIPAPGVVAEAWRMSVSDHGAGHYQTALSPFEGAQANLNLLGYAPLTNRRSEAKNIFLANGITADVFPEDIPGTAINFALIDAVSEVLGGVSAFKMHDIIIS</sequence>
<dbReference type="WBParaSite" id="ECPE_0001749301-mRNA-1">
    <property type="protein sequence ID" value="ECPE_0001749301-mRNA-1"/>
    <property type="gene ID" value="ECPE_0001749301"/>
</dbReference>
<evidence type="ECO:0000313" key="1">
    <source>
        <dbReference type="EMBL" id="VDP94741.1"/>
    </source>
</evidence>
<reference evidence="3" key="1">
    <citation type="submission" date="2016-06" db="UniProtKB">
        <authorList>
            <consortium name="WormBaseParasite"/>
        </authorList>
    </citation>
    <scope>IDENTIFICATION</scope>
</reference>
<gene>
    <name evidence="1" type="ORF">ECPE_LOCUS17448</name>
</gene>
<evidence type="ECO:0000313" key="3">
    <source>
        <dbReference type="WBParaSite" id="ECPE_0001749301-mRNA-1"/>
    </source>
</evidence>
<name>A0A183BE13_9TREM</name>
<reference evidence="1 2" key="2">
    <citation type="submission" date="2018-11" db="EMBL/GenBank/DDBJ databases">
        <authorList>
            <consortium name="Pathogen Informatics"/>
        </authorList>
    </citation>
    <scope>NUCLEOTIDE SEQUENCE [LARGE SCALE GENOMIC DNA]</scope>
    <source>
        <strain evidence="1 2">Egypt</strain>
    </source>
</reference>
<dbReference type="EMBL" id="UZAN01069380">
    <property type="protein sequence ID" value="VDP94741.1"/>
    <property type="molecule type" value="Genomic_DNA"/>
</dbReference>
<organism evidence="3">
    <name type="scientific">Echinostoma caproni</name>
    <dbReference type="NCBI Taxonomy" id="27848"/>
    <lineage>
        <taxon>Eukaryota</taxon>
        <taxon>Metazoa</taxon>
        <taxon>Spiralia</taxon>
        <taxon>Lophotrochozoa</taxon>
        <taxon>Platyhelminthes</taxon>
        <taxon>Trematoda</taxon>
        <taxon>Digenea</taxon>
        <taxon>Plagiorchiida</taxon>
        <taxon>Echinostomata</taxon>
        <taxon>Echinostomatoidea</taxon>
        <taxon>Echinostomatidae</taxon>
        <taxon>Echinostoma</taxon>
    </lineage>
</organism>
<evidence type="ECO:0000313" key="2">
    <source>
        <dbReference type="Proteomes" id="UP000272942"/>
    </source>
</evidence>
<proteinExistence type="predicted"/>
<keyword evidence="2" id="KW-1185">Reference proteome</keyword>
<dbReference type="Proteomes" id="UP000272942">
    <property type="component" value="Unassembled WGS sequence"/>
</dbReference>
<dbReference type="OrthoDB" id="6772386at2759"/>
<dbReference type="AlphaFoldDB" id="A0A183BE13"/>
<accession>A0A183BE13</accession>
<protein>
    <submittedName>
        <fullName evidence="3">RES domain-containing protein</fullName>
    </submittedName>
</protein>